<sequence>MIGGIQERLLLSLVEVKIKLIRSKLEFSLQGTKENKVVLEKISLLIRKVCVSPGVILGHVKALEKETAKYPINRVLCKVYSVPPEICRWYKTISLDRCLRGLL</sequence>
<protein>
    <submittedName>
        <fullName evidence="1">Uncharacterized protein</fullName>
    </submittedName>
</protein>
<dbReference type="Proteomes" id="UP000499080">
    <property type="component" value="Unassembled WGS sequence"/>
</dbReference>
<evidence type="ECO:0000313" key="2">
    <source>
        <dbReference type="Proteomes" id="UP000499080"/>
    </source>
</evidence>
<organism evidence="1 2">
    <name type="scientific">Araneus ventricosus</name>
    <name type="common">Orbweaver spider</name>
    <name type="synonym">Epeira ventricosa</name>
    <dbReference type="NCBI Taxonomy" id="182803"/>
    <lineage>
        <taxon>Eukaryota</taxon>
        <taxon>Metazoa</taxon>
        <taxon>Ecdysozoa</taxon>
        <taxon>Arthropoda</taxon>
        <taxon>Chelicerata</taxon>
        <taxon>Arachnida</taxon>
        <taxon>Araneae</taxon>
        <taxon>Araneomorphae</taxon>
        <taxon>Entelegynae</taxon>
        <taxon>Araneoidea</taxon>
        <taxon>Araneidae</taxon>
        <taxon>Araneus</taxon>
    </lineage>
</organism>
<reference evidence="1 2" key="1">
    <citation type="journal article" date="2019" name="Sci. Rep.">
        <title>Orb-weaving spider Araneus ventricosus genome elucidates the spidroin gene catalogue.</title>
        <authorList>
            <person name="Kono N."/>
            <person name="Nakamura H."/>
            <person name="Ohtoshi R."/>
            <person name="Moran D.A.P."/>
            <person name="Shinohara A."/>
            <person name="Yoshida Y."/>
            <person name="Fujiwara M."/>
            <person name="Mori M."/>
            <person name="Tomita M."/>
            <person name="Arakawa K."/>
        </authorList>
    </citation>
    <scope>NUCLEOTIDE SEQUENCE [LARGE SCALE GENOMIC DNA]</scope>
</reference>
<keyword evidence="2" id="KW-1185">Reference proteome</keyword>
<dbReference type="OrthoDB" id="6456715at2759"/>
<comment type="caution">
    <text evidence="1">The sequence shown here is derived from an EMBL/GenBank/DDBJ whole genome shotgun (WGS) entry which is preliminary data.</text>
</comment>
<dbReference type="EMBL" id="BGPR01007066">
    <property type="protein sequence ID" value="GBN24006.1"/>
    <property type="molecule type" value="Genomic_DNA"/>
</dbReference>
<dbReference type="AlphaFoldDB" id="A0A4Y2MEA6"/>
<accession>A0A4Y2MEA6</accession>
<evidence type="ECO:0000313" key="1">
    <source>
        <dbReference type="EMBL" id="GBN24006.1"/>
    </source>
</evidence>
<name>A0A4Y2MEA6_ARAVE</name>
<gene>
    <name evidence="1" type="ORF">AVEN_153273_1</name>
</gene>
<proteinExistence type="predicted"/>